<feature type="domain" description="Small ribosomal subunit protein uS5 C-terminal" evidence="1">
    <location>
        <begin position="17"/>
        <end position="78"/>
    </location>
</feature>
<gene>
    <name evidence="2" type="ORF">KP509_17G025300</name>
</gene>
<dbReference type="GO" id="GO:0005840">
    <property type="term" value="C:ribosome"/>
    <property type="evidence" value="ECO:0007669"/>
    <property type="project" value="InterPro"/>
</dbReference>
<organism evidence="2 3">
    <name type="scientific">Ceratopteris richardii</name>
    <name type="common">Triangle waterfern</name>
    <dbReference type="NCBI Taxonomy" id="49495"/>
    <lineage>
        <taxon>Eukaryota</taxon>
        <taxon>Viridiplantae</taxon>
        <taxon>Streptophyta</taxon>
        <taxon>Embryophyta</taxon>
        <taxon>Tracheophyta</taxon>
        <taxon>Polypodiopsida</taxon>
        <taxon>Polypodiidae</taxon>
        <taxon>Polypodiales</taxon>
        <taxon>Pteridineae</taxon>
        <taxon>Pteridaceae</taxon>
        <taxon>Parkerioideae</taxon>
        <taxon>Ceratopteris</taxon>
    </lineage>
</organism>
<comment type="caution">
    <text evidence="2">The sequence shown here is derived from an EMBL/GenBank/DDBJ whole genome shotgun (WGS) entry which is preliminary data.</text>
</comment>
<dbReference type="AlphaFoldDB" id="A0A8T2SUV4"/>
<keyword evidence="3" id="KW-1185">Reference proteome</keyword>
<name>A0A8T2SUV4_CERRI</name>
<dbReference type="EMBL" id="CM035422">
    <property type="protein sequence ID" value="KAH7372859.1"/>
    <property type="molecule type" value="Genomic_DNA"/>
</dbReference>
<dbReference type="SUPFAM" id="SSF54211">
    <property type="entry name" value="Ribosomal protein S5 domain 2-like"/>
    <property type="match status" value="1"/>
</dbReference>
<accession>A0A8T2SUV4</accession>
<proteinExistence type="predicted"/>
<dbReference type="InterPro" id="IPR020568">
    <property type="entry name" value="Ribosomal_Su5_D2-typ_SF"/>
</dbReference>
<sequence length="82" mass="9146">MGSEGRRGAPHLHRDWLRPVALGTRVIVGGSVRIVSELAGGVNGMGKELRTKNLWNNARVVNDVVSRMKQFKEDFEKRGYQG</sequence>
<dbReference type="Pfam" id="PF03719">
    <property type="entry name" value="Ribosomal_S5_C"/>
    <property type="match status" value="1"/>
</dbReference>
<dbReference type="GO" id="GO:0006412">
    <property type="term" value="P:translation"/>
    <property type="evidence" value="ECO:0007669"/>
    <property type="project" value="InterPro"/>
</dbReference>
<dbReference type="GO" id="GO:0003735">
    <property type="term" value="F:structural constituent of ribosome"/>
    <property type="evidence" value="ECO:0007669"/>
    <property type="project" value="InterPro"/>
</dbReference>
<dbReference type="InterPro" id="IPR005324">
    <property type="entry name" value="Ribosomal_uS5_C"/>
</dbReference>
<protein>
    <recommendedName>
        <fullName evidence="1">Small ribosomal subunit protein uS5 C-terminal domain-containing protein</fullName>
    </recommendedName>
</protein>
<evidence type="ECO:0000313" key="3">
    <source>
        <dbReference type="Proteomes" id="UP000825935"/>
    </source>
</evidence>
<evidence type="ECO:0000313" key="2">
    <source>
        <dbReference type="EMBL" id="KAH7372859.1"/>
    </source>
</evidence>
<reference evidence="2" key="1">
    <citation type="submission" date="2021-08" db="EMBL/GenBank/DDBJ databases">
        <title>WGS assembly of Ceratopteris richardii.</title>
        <authorList>
            <person name="Marchant D.B."/>
            <person name="Chen G."/>
            <person name="Jenkins J."/>
            <person name="Shu S."/>
            <person name="Leebens-Mack J."/>
            <person name="Grimwood J."/>
            <person name="Schmutz J."/>
            <person name="Soltis P."/>
            <person name="Soltis D."/>
            <person name="Chen Z.-H."/>
        </authorList>
    </citation>
    <scope>NUCLEOTIDE SEQUENCE</scope>
    <source>
        <strain evidence="2">Whitten #5841</strain>
        <tissue evidence="2">Leaf</tissue>
    </source>
</reference>
<dbReference type="OrthoDB" id="309483at2759"/>
<evidence type="ECO:0000259" key="1">
    <source>
        <dbReference type="Pfam" id="PF03719"/>
    </source>
</evidence>
<dbReference type="Proteomes" id="UP000825935">
    <property type="component" value="Chromosome 17"/>
</dbReference>